<feature type="domain" description="HTH tetR-type" evidence="5">
    <location>
        <begin position="14"/>
        <end position="74"/>
    </location>
</feature>
<dbReference type="GO" id="GO:0000976">
    <property type="term" value="F:transcription cis-regulatory region binding"/>
    <property type="evidence" value="ECO:0007669"/>
    <property type="project" value="TreeGrafter"/>
</dbReference>
<evidence type="ECO:0000256" key="3">
    <source>
        <dbReference type="ARBA" id="ARBA00023163"/>
    </source>
</evidence>
<organism evidence="6 7">
    <name type="scientific">Cereibacter sphaeroides</name>
    <name type="common">Rhodobacter sphaeroides</name>
    <dbReference type="NCBI Taxonomy" id="1063"/>
    <lineage>
        <taxon>Bacteria</taxon>
        <taxon>Pseudomonadati</taxon>
        <taxon>Pseudomonadota</taxon>
        <taxon>Alphaproteobacteria</taxon>
        <taxon>Rhodobacterales</taxon>
        <taxon>Paracoccaceae</taxon>
        <taxon>Cereibacter</taxon>
    </lineage>
</organism>
<evidence type="ECO:0000313" key="7">
    <source>
        <dbReference type="Proteomes" id="UP000266305"/>
    </source>
</evidence>
<proteinExistence type="predicted"/>
<evidence type="ECO:0000256" key="1">
    <source>
        <dbReference type="ARBA" id="ARBA00023015"/>
    </source>
</evidence>
<dbReference type="Proteomes" id="UP000266305">
    <property type="component" value="Unassembled WGS sequence"/>
</dbReference>
<dbReference type="Gene3D" id="1.10.357.10">
    <property type="entry name" value="Tetracycline Repressor, domain 2"/>
    <property type="match status" value="1"/>
</dbReference>
<accession>A0AAX1UHW8</accession>
<gene>
    <name evidence="6" type="ORF">D1114_17410</name>
</gene>
<dbReference type="PANTHER" id="PTHR30055:SF234">
    <property type="entry name" value="HTH-TYPE TRANSCRIPTIONAL REGULATOR BETI"/>
    <property type="match status" value="1"/>
</dbReference>
<dbReference type="GO" id="GO:0003700">
    <property type="term" value="F:DNA-binding transcription factor activity"/>
    <property type="evidence" value="ECO:0007669"/>
    <property type="project" value="TreeGrafter"/>
</dbReference>
<protein>
    <submittedName>
        <fullName evidence="6">TetR/AcrR family transcriptional regulator</fullName>
    </submittedName>
</protein>
<feature type="DNA-binding region" description="H-T-H motif" evidence="4">
    <location>
        <begin position="37"/>
        <end position="56"/>
    </location>
</feature>
<evidence type="ECO:0000259" key="5">
    <source>
        <dbReference type="PROSITE" id="PS50977"/>
    </source>
</evidence>
<evidence type="ECO:0000256" key="4">
    <source>
        <dbReference type="PROSITE-ProRule" id="PRU00335"/>
    </source>
</evidence>
<dbReference type="InterPro" id="IPR009057">
    <property type="entry name" value="Homeodomain-like_sf"/>
</dbReference>
<dbReference type="Pfam" id="PF00440">
    <property type="entry name" value="TetR_N"/>
    <property type="match status" value="1"/>
</dbReference>
<keyword evidence="3" id="KW-0804">Transcription</keyword>
<keyword evidence="1" id="KW-0805">Transcription regulation</keyword>
<sequence length="200" mass="22183">MADLAPKLRKKMPAETRKRLLDAAELLSRTVGPAGMSLDAVAATAGVSKGGLLYHFPSKHALLRALVQNHVTAFRDDMDGRCPGWTEPPDEAAALAGARTYVDVARETMRQTDAPSSGIFAALTEDPHFMAPLLDLRDVVRRLFERCPPEAMLVFHGCEGLFHERMIDPTRWDGERAEAQFLRMARLLEELAEGRARFLS</sequence>
<dbReference type="InterPro" id="IPR050109">
    <property type="entry name" value="HTH-type_TetR-like_transc_reg"/>
</dbReference>
<comment type="caution">
    <text evidence="6">The sequence shown here is derived from an EMBL/GenBank/DDBJ whole genome shotgun (WGS) entry which is preliminary data.</text>
</comment>
<dbReference type="EMBL" id="QWGP01000024">
    <property type="protein sequence ID" value="RHZ92399.1"/>
    <property type="molecule type" value="Genomic_DNA"/>
</dbReference>
<reference evidence="6 7" key="1">
    <citation type="submission" date="2018-08" db="EMBL/GenBank/DDBJ databases">
        <title>Draft genome sequence of Rhodobacter sphaeroides FY.</title>
        <authorList>
            <person name="Rayyan A."/>
            <person name="Meyer T.E."/>
            <person name="Kyndt J.A."/>
        </authorList>
    </citation>
    <scope>NUCLEOTIDE SEQUENCE [LARGE SCALE GENOMIC DNA]</scope>
    <source>
        <strain evidence="6 7">FY</strain>
    </source>
</reference>
<name>A0AAX1UHW8_CERSP</name>
<dbReference type="PANTHER" id="PTHR30055">
    <property type="entry name" value="HTH-TYPE TRANSCRIPTIONAL REGULATOR RUTR"/>
    <property type="match status" value="1"/>
</dbReference>
<dbReference type="InterPro" id="IPR041479">
    <property type="entry name" value="TetR_CgmR_C"/>
</dbReference>
<dbReference type="InterPro" id="IPR001647">
    <property type="entry name" value="HTH_TetR"/>
</dbReference>
<dbReference type="SUPFAM" id="SSF46689">
    <property type="entry name" value="Homeodomain-like"/>
    <property type="match status" value="1"/>
</dbReference>
<dbReference type="PRINTS" id="PR00455">
    <property type="entry name" value="HTHTETR"/>
</dbReference>
<keyword evidence="2 4" id="KW-0238">DNA-binding</keyword>
<evidence type="ECO:0000256" key="2">
    <source>
        <dbReference type="ARBA" id="ARBA00023125"/>
    </source>
</evidence>
<dbReference type="Pfam" id="PF17937">
    <property type="entry name" value="TetR_C_28"/>
    <property type="match status" value="1"/>
</dbReference>
<evidence type="ECO:0000313" key="6">
    <source>
        <dbReference type="EMBL" id="RHZ92399.1"/>
    </source>
</evidence>
<dbReference type="AlphaFoldDB" id="A0AAX1UHW8"/>
<dbReference type="PROSITE" id="PS50977">
    <property type="entry name" value="HTH_TETR_2"/>
    <property type="match status" value="1"/>
</dbReference>